<proteinExistence type="predicted"/>
<dbReference type="InterPro" id="IPR021799">
    <property type="entry name" value="PIN-like_prokaryotic"/>
</dbReference>
<organism evidence="1 2">
    <name type="scientific">Roseofilum halophilum BLCC-M91</name>
    <dbReference type="NCBI Taxonomy" id="3022259"/>
    <lineage>
        <taxon>Bacteria</taxon>
        <taxon>Bacillati</taxon>
        <taxon>Cyanobacteriota</taxon>
        <taxon>Cyanophyceae</taxon>
        <taxon>Desertifilales</taxon>
        <taxon>Desertifilaceae</taxon>
        <taxon>Roseofilum</taxon>
        <taxon>Roseofilum halophilum</taxon>
    </lineage>
</organism>
<evidence type="ECO:0000313" key="1">
    <source>
        <dbReference type="EMBL" id="MDJ1177347.1"/>
    </source>
</evidence>
<protein>
    <submittedName>
        <fullName evidence="1">DUF3368 domain-containing protein</fullName>
    </submittedName>
</protein>
<name>A0ABT7BDU6_9CYAN</name>
<dbReference type="Pfam" id="PF11848">
    <property type="entry name" value="DUF3368"/>
    <property type="match status" value="1"/>
</dbReference>
<reference evidence="1 2" key="1">
    <citation type="submission" date="2023-01" db="EMBL/GenBank/DDBJ databases">
        <title>Novel diversity within Roseofilum (Cyanobacteria; Desertifilaceae) from marine benthic mats with descriptions of four novel species.</title>
        <authorList>
            <person name="Wang Y."/>
            <person name="Berthold D.E."/>
            <person name="Hu J."/>
            <person name="Lefler F.W."/>
            <person name="Laughinghouse H.D. IV."/>
        </authorList>
    </citation>
    <scope>NUCLEOTIDE SEQUENCE [LARGE SCALE GENOMIC DNA]</scope>
    <source>
        <strain evidence="1 2">BLCC-M91</strain>
    </source>
</reference>
<keyword evidence="2" id="KW-1185">Reference proteome</keyword>
<sequence length="163" mass="18202">MIVISDTSPINNLAAIGYLHLLQEIYETVMIPEAVYRELTDPEFPVAGATEVQTLDWINTCACRDLSLVEALCNELDRGEAEAIALTLQFQADVLLIDERQGRLVADKLHIYYTGILGILVEAKKQSLITTVKPLLDDLIDKAGFWIASPLYNKVLQLVEENE</sequence>
<dbReference type="EMBL" id="JAQPOK010000003">
    <property type="protein sequence ID" value="MDJ1177347.1"/>
    <property type="molecule type" value="Genomic_DNA"/>
</dbReference>
<dbReference type="PANTHER" id="PTHR39550">
    <property type="entry name" value="SLL0658 PROTEIN"/>
    <property type="match status" value="1"/>
</dbReference>
<gene>
    <name evidence="1" type="ORF">PJF56_00575</name>
</gene>
<dbReference type="RefSeq" id="WP_283760677.1">
    <property type="nucleotide sequence ID" value="NZ_JAQPOK010000003.1"/>
</dbReference>
<comment type="caution">
    <text evidence="1">The sequence shown here is derived from an EMBL/GenBank/DDBJ whole genome shotgun (WGS) entry which is preliminary data.</text>
</comment>
<evidence type="ECO:0000313" key="2">
    <source>
        <dbReference type="Proteomes" id="UP001231370"/>
    </source>
</evidence>
<dbReference type="PANTHER" id="PTHR39550:SF1">
    <property type="entry name" value="SLL0658 PROTEIN"/>
    <property type="match status" value="1"/>
</dbReference>
<dbReference type="Proteomes" id="UP001231370">
    <property type="component" value="Unassembled WGS sequence"/>
</dbReference>
<accession>A0ABT7BDU6</accession>